<gene>
    <name evidence="7" type="ORF">SAMN05216521_100256</name>
</gene>
<keyword evidence="2 5" id="KW-0812">Transmembrane</keyword>
<feature type="transmembrane region" description="Helical" evidence="5">
    <location>
        <begin position="283"/>
        <end position="302"/>
    </location>
</feature>
<feature type="transmembrane region" description="Helical" evidence="5">
    <location>
        <begin position="496"/>
        <end position="513"/>
    </location>
</feature>
<feature type="transmembrane region" description="Helical" evidence="5">
    <location>
        <begin position="258"/>
        <end position="274"/>
    </location>
</feature>
<feature type="transmembrane region" description="Helical" evidence="5">
    <location>
        <begin position="314"/>
        <end position="340"/>
    </location>
</feature>
<keyword evidence="7" id="KW-0436">Ligase</keyword>
<feature type="transmembrane region" description="Helical" evidence="5">
    <location>
        <begin position="137"/>
        <end position="157"/>
    </location>
</feature>
<reference evidence="7 8" key="1">
    <citation type="submission" date="2016-10" db="EMBL/GenBank/DDBJ databases">
        <authorList>
            <person name="Varghese N."/>
            <person name="Submissions S."/>
        </authorList>
    </citation>
    <scope>NUCLEOTIDE SEQUENCE [LARGE SCALE GENOMIC DNA]</scope>
    <source>
        <strain evidence="7 8">NLAE-zl-C196</strain>
    </source>
</reference>
<feature type="transmembrane region" description="Helical" evidence="5">
    <location>
        <begin position="107"/>
        <end position="125"/>
    </location>
</feature>
<sequence length="543" mass="61753">MDNIKTKETSNEGTKKLLEAWRKFNSFVAGIFTVLIISVFPLVFHDYYYDILVAKYVFYYGSVILMIVAMLAGAVFFWYKDRHELGGNAVKEMRSKAKLNALKKSDWAMIIFLIAVTVSTLQSEYRFESFWGNEGRYMGMFLILLYGISFFVISRCLRYRQWYLDVFLAAGIVACMIGILHFFKIDPIGFKRGLRGDDYVIFTSTIGNINTYTSYVAMVSGMGTAMFSVEKNTYRRLWYLIAAVISLFALIVGISDNAYLALLVLFGLLPLYLFRNIDGVKRYVLLLAVLFTEFQVIGTLSYKFPNHVIEFQGLMNVIASFGGLTYLIIGLWGCTVCLYLIAHKLPKNHPLHSGSNIGRWVWLSVILLVCMGVIYMLYDVNIAGNIEKYGALNQYLLLNDDWGTHRGYIWRIGMEFYQKQPIHHKLFGYGPDTFGIITVKNYFEDMVRRYGEKFDSAHNEYLQYLVTIGIVGLTAYLALLLTSITEMLRTLKKRPELIAIAFAVICYGAQAAVNISVPIVAPIMLTLMMLGVAAVRDVSGNTE</sequence>
<keyword evidence="3 5" id="KW-1133">Transmembrane helix</keyword>
<name>A0A1I0CFU7_9FIRM</name>
<dbReference type="Pfam" id="PF04932">
    <property type="entry name" value="Wzy_C"/>
    <property type="match status" value="1"/>
</dbReference>
<dbReference type="GO" id="GO:0016020">
    <property type="term" value="C:membrane"/>
    <property type="evidence" value="ECO:0007669"/>
    <property type="project" value="UniProtKB-SubCell"/>
</dbReference>
<dbReference type="InterPro" id="IPR051533">
    <property type="entry name" value="WaaL-like"/>
</dbReference>
<evidence type="ECO:0000256" key="5">
    <source>
        <dbReference type="SAM" id="Phobius"/>
    </source>
</evidence>
<feature type="transmembrane region" description="Helical" evidence="5">
    <location>
        <begin position="461"/>
        <end position="484"/>
    </location>
</feature>
<protein>
    <submittedName>
        <fullName evidence="7">O-Antigen ligase</fullName>
    </submittedName>
</protein>
<feature type="domain" description="O-antigen ligase-related" evidence="6">
    <location>
        <begin position="337"/>
        <end position="477"/>
    </location>
</feature>
<organism evidence="7 8">
    <name type="scientific">Enterocloster clostridioformis</name>
    <dbReference type="NCBI Taxonomy" id="1531"/>
    <lineage>
        <taxon>Bacteria</taxon>
        <taxon>Bacillati</taxon>
        <taxon>Bacillota</taxon>
        <taxon>Clostridia</taxon>
        <taxon>Lachnospirales</taxon>
        <taxon>Lachnospiraceae</taxon>
        <taxon>Enterocloster</taxon>
    </lineage>
</organism>
<dbReference type="EMBL" id="FOIO01000002">
    <property type="protein sequence ID" value="SET18470.1"/>
    <property type="molecule type" value="Genomic_DNA"/>
</dbReference>
<dbReference type="InterPro" id="IPR007016">
    <property type="entry name" value="O-antigen_ligase-rel_domated"/>
</dbReference>
<evidence type="ECO:0000313" key="8">
    <source>
        <dbReference type="Proteomes" id="UP000182121"/>
    </source>
</evidence>
<dbReference type="PANTHER" id="PTHR37422:SF13">
    <property type="entry name" value="LIPOPOLYSACCHARIDE BIOSYNTHESIS PROTEIN PA4999-RELATED"/>
    <property type="match status" value="1"/>
</dbReference>
<evidence type="ECO:0000256" key="1">
    <source>
        <dbReference type="ARBA" id="ARBA00004141"/>
    </source>
</evidence>
<evidence type="ECO:0000256" key="3">
    <source>
        <dbReference type="ARBA" id="ARBA00022989"/>
    </source>
</evidence>
<accession>A0A1I0CFU7</accession>
<comment type="subcellular location">
    <subcellularLocation>
        <location evidence="1">Membrane</location>
        <topology evidence="1">Multi-pass membrane protein</topology>
    </subcellularLocation>
</comment>
<proteinExistence type="predicted"/>
<dbReference type="RefSeq" id="WP_027640299.1">
    <property type="nucleotide sequence ID" value="NZ_FOIO01000002.1"/>
</dbReference>
<dbReference type="GO" id="GO:0016874">
    <property type="term" value="F:ligase activity"/>
    <property type="evidence" value="ECO:0007669"/>
    <property type="project" value="UniProtKB-KW"/>
</dbReference>
<evidence type="ECO:0000256" key="4">
    <source>
        <dbReference type="ARBA" id="ARBA00023136"/>
    </source>
</evidence>
<feature type="transmembrane region" description="Helical" evidence="5">
    <location>
        <begin position="360"/>
        <end position="378"/>
    </location>
</feature>
<dbReference type="PANTHER" id="PTHR37422">
    <property type="entry name" value="TEICHURONIC ACID BIOSYNTHESIS PROTEIN TUAE"/>
    <property type="match status" value="1"/>
</dbReference>
<dbReference type="Proteomes" id="UP000182121">
    <property type="component" value="Unassembled WGS sequence"/>
</dbReference>
<evidence type="ECO:0000313" key="7">
    <source>
        <dbReference type="EMBL" id="SET18470.1"/>
    </source>
</evidence>
<comment type="caution">
    <text evidence="7">The sequence shown here is derived from an EMBL/GenBank/DDBJ whole genome shotgun (WGS) entry which is preliminary data.</text>
</comment>
<feature type="transmembrane region" description="Helical" evidence="5">
    <location>
        <begin position="236"/>
        <end position="252"/>
    </location>
</feature>
<keyword evidence="4 5" id="KW-0472">Membrane</keyword>
<feature type="transmembrane region" description="Helical" evidence="5">
    <location>
        <begin position="56"/>
        <end position="79"/>
    </location>
</feature>
<feature type="transmembrane region" description="Helical" evidence="5">
    <location>
        <begin position="24"/>
        <end position="44"/>
    </location>
</feature>
<evidence type="ECO:0000256" key="2">
    <source>
        <dbReference type="ARBA" id="ARBA00022692"/>
    </source>
</evidence>
<evidence type="ECO:0000259" key="6">
    <source>
        <dbReference type="Pfam" id="PF04932"/>
    </source>
</evidence>
<feature type="transmembrane region" description="Helical" evidence="5">
    <location>
        <begin position="162"/>
        <end position="183"/>
    </location>
</feature>
<dbReference type="AlphaFoldDB" id="A0A1I0CFU7"/>